<dbReference type="Proteomes" id="UP000640583">
    <property type="component" value="Unassembled WGS sequence"/>
</dbReference>
<protein>
    <submittedName>
        <fullName evidence="1">SRPBCC domain-containing protein</fullName>
    </submittedName>
</protein>
<dbReference type="Gene3D" id="3.30.530.20">
    <property type="match status" value="1"/>
</dbReference>
<dbReference type="InterPro" id="IPR023393">
    <property type="entry name" value="START-like_dom_sf"/>
</dbReference>
<dbReference type="RefSeq" id="WP_228848494.1">
    <property type="nucleotide sequence ID" value="NZ_JADCKQ010000005.1"/>
</dbReference>
<dbReference type="PANTHER" id="PTHR36166:SF1">
    <property type="entry name" value="SRPBCC DOMAIN-CONTAINING PROTEIN"/>
    <property type="match status" value="1"/>
</dbReference>
<dbReference type="EMBL" id="JADCKQ010000005">
    <property type="protein sequence ID" value="MBI1493667.1"/>
    <property type="molecule type" value="Genomic_DNA"/>
</dbReference>
<name>A0A8J7LQ19_9RHOB</name>
<organism evidence="1 2">
    <name type="scientific">Halocynthiibacter styelae</name>
    <dbReference type="NCBI Taxonomy" id="2761955"/>
    <lineage>
        <taxon>Bacteria</taxon>
        <taxon>Pseudomonadati</taxon>
        <taxon>Pseudomonadota</taxon>
        <taxon>Alphaproteobacteria</taxon>
        <taxon>Rhodobacterales</taxon>
        <taxon>Paracoccaceae</taxon>
        <taxon>Halocynthiibacter</taxon>
    </lineage>
</organism>
<gene>
    <name evidence="1" type="ORF">H1D41_08490</name>
</gene>
<dbReference type="CDD" id="cd07822">
    <property type="entry name" value="SRPBCC_4"/>
    <property type="match status" value="1"/>
</dbReference>
<dbReference type="SUPFAM" id="SSF55961">
    <property type="entry name" value="Bet v1-like"/>
    <property type="match status" value="1"/>
</dbReference>
<evidence type="ECO:0000313" key="1">
    <source>
        <dbReference type="EMBL" id="MBI1493667.1"/>
    </source>
</evidence>
<reference evidence="1" key="1">
    <citation type="submission" date="2020-10" db="EMBL/GenBank/DDBJ databases">
        <title>Paenihalocynthiibacter styelae gen. nov., sp. nov., isolated from stalked sea squirt Styela clava.</title>
        <authorList>
            <person name="Kim Y.-O."/>
            <person name="Yoon J.-H."/>
        </authorList>
    </citation>
    <scope>NUCLEOTIDE SEQUENCE</scope>
    <source>
        <strain evidence="1">MYP1-1</strain>
    </source>
</reference>
<keyword evidence="2" id="KW-1185">Reference proteome</keyword>
<dbReference type="Pfam" id="PF10604">
    <property type="entry name" value="Polyketide_cyc2"/>
    <property type="match status" value="1"/>
</dbReference>
<dbReference type="AlphaFoldDB" id="A0A8J7LQ19"/>
<sequence>MDQVEKIGFSHYRIHTSIEIDATPEQVWAVLVDTKAYENWAAFMVAVGGEIEDGNTITVDFQLNPAKPKRVTIDHRIEVTAGQEFFWAEKGPGGICDDHHFRVEATSDGRTRFVQSDEIKKGLTWLMGWKLSAIYRDGYQAFNQALKQEAERRAPAS</sequence>
<dbReference type="PANTHER" id="PTHR36166">
    <property type="entry name" value="CHROMOSOME 9, WHOLE GENOME SHOTGUN SEQUENCE"/>
    <property type="match status" value="1"/>
</dbReference>
<comment type="caution">
    <text evidence="1">The sequence shown here is derived from an EMBL/GenBank/DDBJ whole genome shotgun (WGS) entry which is preliminary data.</text>
</comment>
<proteinExistence type="predicted"/>
<accession>A0A8J7LQ19</accession>
<dbReference type="InterPro" id="IPR019587">
    <property type="entry name" value="Polyketide_cyclase/dehydratase"/>
</dbReference>
<evidence type="ECO:0000313" key="2">
    <source>
        <dbReference type="Proteomes" id="UP000640583"/>
    </source>
</evidence>